<keyword evidence="6" id="KW-1185">Reference proteome</keyword>
<feature type="compositionally biased region" description="Basic and acidic residues" evidence="2">
    <location>
        <begin position="33"/>
        <end position="53"/>
    </location>
</feature>
<dbReference type="RefSeq" id="XP_023801377.1">
    <property type="nucleotide sequence ID" value="XM_023945609.1"/>
</dbReference>
<dbReference type="SUPFAM" id="SSF48371">
    <property type="entry name" value="ARM repeat"/>
    <property type="match status" value="1"/>
</dbReference>
<evidence type="ECO:0000259" key="3">
    <source>
        <dbReference type="Pfam" id="PF21047"/>
    </source>
</evidence>
<feature type="region of interest" description="Disordered" evidence="2">
    <location>
        <begin position="13"/>
        <end position="58"/>
    </location>
</feature>
<dbReference type="InterPro" id="IPR011989">
    <property type="entry name" value="ARM-like"/>
</dbReference>
<dbReference type="PANTHER" id="PTHR23120">
    <property type="entry name" value="MAESTRO-RELATED HEAT DOMAIN-CONTAINING"/>
    <property type="match status" value="1"/>
</dbReference>
<dbReference type="Gene3D" id="1.25.10.10">
    <property type="entry name" value="Leucine-rich Repeat Variant"/>
    <property type="match status" value="1"/>
</dbReference>
<name>A0A8C0V992_CYACU</name>
<dbReference type="InterPro" id="IPR045206">
    <property type="entry name" value="Maestro_heat-like_prot"/>
</dbReference>
<evidence type="ECO:0000259" key="4">
    <source>
        <dbReference type="Pfam" id="PF23227"/>
    </source>
</evidence>
<evidence type="ECO:0000256" key="2">
    <source>
        <dbReference type="SAM" id="MobiDB-lite"/>
    </source>
</evidence>
<dbReference type="KEGG" id="ccae:111942474"/>
<dbReference type="PANTHER" id="PTHR23120:SF42">
    <property type="entry name" value="MAESTRO HEAT-LIKE REPEAT FAMILY MEMBER 3"/>
    <property type="match status" value="1"/>
</dbReference>
<reference evidence="5" key="1">
    <citation type="submission" date="2025-08" db="UniProtKB">
        <authorList>
            <consortium name="Ensembl"/>
        </authorList>
    </citation>
    <scope>IDENTIFICATION</scope>
</reference>
<proteinExistence type="predicted"/>
<accession>A0A8C0V992</accession>
<dbReference type="Pfam" id="PF21047">
    <property type="entry name" value="HEAT_Maestro"/>
    <property type="match status" value="1"/>
</dbReference>
<dbReference type="InterPro" id="IPR016024">
    <property type="entry name" value="ARM-type_fold"/>
</dbReference>
<dbReference type="Ensembl" id="ENSCCET00000031659.1">
    <property type="protein sequence ID" value="ENSCCEP00000020851.1"/>
    <property type="gene ID" value="ENSCCEG00000018929.1"/>
</dbReference>
<dbReference type="InterPro" id="IPR055406">
    <property type="entry name" value="HEAT_Maestro"/>
</dbReference>
<dbReference type="OrthoDB" id="9421177at2759"/>
<dbReference type="GeneID" id="111942474"/>
<sequence length="638" mass="71997">MAGRFLRLFKVFQRNRKTDTGAAPAQQPEEPEEFRPLQDDAAMDERQEQEPARGRFRKTLKRFRKFLRIQRRKSNTTAATEGTAEPDSGLTELQAEPDVSPDSAEPSEIPDDDTGETQGIANADRTPTPTVPAIVRSIHQSLVSRVTVDIRQKIDIIRLAEEHPVDVALTLLRCAPSCDRAAAAMWQTIASSGPAVEKVLPTLLCVMENWPLCSTCTSDGDNKDVFPLSATLVLRVIVQMPQCREAMMLYSARLFVALLFHVVITTQLMPPVEVDSFWKACQEQHRLPSNANRFAVQVMKALLCRLRCDSVVMEMGRKRGWDTLLCADTQHYAVGLLAREMRRGLIPFCSCIALDLLKSLRREERCCDLSFLAFLVEVLDCLDLTKHGDSVLEITSKHLQSECRQRRRLALRGLVVLSKEPSMAIRMCSLSQHLQDLLGDTDGDVVGMTLQVFINILNNKDIMICSTTAPNLAQALLLLFDHDHSHVQLLSLELFFKTMDLVVDEGKKVVDEGKKPLEKILNQSLLPLFIHCHDENQRVAKASRETLLRVAEFLKRRNRVAEFLKRRNLKQLVRKEQLWKFAECLLAQDRNRAAEHLSRALPYLDSPQESLREAAVSFIGTVGMFMNKGAQGRAADPQ</sequence>
<dbReference type="GO" id="GO:0005737">
    <property type="term" value="C:cytoplasm"/>
    <property type="evidence" value="ECO:0007669"/>
    <property type="project" value="TreeGrafter"/>
</dbReference>
<evidence type="ECO:0000256" key="1">
    <source>
        <dbReference type="ARBA" id="ARBA00022737"/>
    </source>
</evidence>
<protein>
    <submittedName>
        <fullName evidence="5">Maestro heat-like repeat-containing protein family member 1</fullName>
    </submittedName>
</protein>
<gene>
    <name evidence="5" type="primary">LOC111942474</name>
</gene>
<feature type="domain" description="Maestro/Maestro-like HEAT-repeats" evidence="4">
    <location>
        <begin position="398"/>
        <end position="622"/>
    </location>
</feature>
<dbReference type="Proteomes" id="UP000694410">
    <property type="component" value="Unplaced"/>
</dbReference>
<reference evidence="5" key="2">
    <citation type="submission" date="2025-09" db="UniProtKB">
        <authorList>
            <consortium name="Ensembl"/>
        </authorList>
    </citation>
    <scope>IDENTIFICATION</scope>
</reference>
<keyword evidence="1" id="KW-0677">Repeat</keyword>
<feature type="compositionally biased region" description="Polar residues" evidence="2">
    <location>
        <begin position="116"/>
        <end position="128"/>
    </location>
</feature>
<dbReference type="AlphaFoldDB" id="A0A8C0V992"/>
<organism evidence="5 6">
    <name type="scientific">Cyanistes caeruleus</name>
    <name type="common">Eurasian blue tit</name>
    <name type="synonym">Parus caeruleus</name>
    <dbReference type="NCBI Taxonomy" id="156563"/>
    <lineage>
        <taxon>Eukaryota</taxon>
        <taxon>Metazoa</taxon>
        <taxon>Chordata</taxon>
        <taxon>Craniata</taxon>
        <taxon>Vertebrata</taxon>
        <taxon>Euteleostomi</taxon>
        <taxon>Archelosauria</taxon>
        <taxon>Archosauria</taxon>
        <taxon>Dinosauria</taxon>
        <taxon>Saurischia</taxon>
        <taxon>Theropoda</taxon>
        <taxon>Coelurosauria</taxon>
        <taxon>Aves</taxon>
        <taxon>Neognathae</taxon>
        <taxon>Neoaves</taxon>
        <taxon>Telluraves</taxon>
        <taxon>Australaves</taxon>
        <taxon>Passeriformes</taxon>
        <taxon>Paridae</taxon>
        <taxon>Cyanistes</taxon>
    </lineage>
</organism>
<feature type="domain" description="Maestro-like HEAT-repeats" evidence="3">
    <location>
        <begin position="130"/>
        <end position="200"/>
    </location>
</feature>
<evidence type="ECO:0000313" key="6">
    <source>
        <dbReference type="Proteomes" id="UP000694410"/>
    </source>
</evidence>
<feature type="region of interest" description="Disordered" evidence="2">
    <location>
        <begin position="71"/>
        <end position="131"/>
    </location>
</feature>
<dbReference type="Pfam" id="PF23227">
    <property type="entry name" value="HEAT_MROH2B_C"/>
    <property type="match status" value="1"/>
</dbReference>
<evidence type="ECO:0000313" key="5">
    <source>
        <dbReference type="Ensembl" id="ENSCCEP00000020851.1"/>
    </source>
</evidence>
<dbReference type="InterPro" id="IPR048465">
    <property type="entry name" value="Maestro-like_HEAT"/>
</dbReference>